<evidence type="ECO:0000259" key="7">
    <source>
        <dbReference type="Pfam" id="PF08801"/>
    </source>
</evidence>
<dbReference type="Gene3D" id="1.25.40.440">
    <property type="entry name" value="Nucleoporin, helical domain, central subdomain"/>
    <property type="match status" value="1"/>
</dbReference>
<evidence type="ECO:0000256" key="5">
    <source>
        <dbReference type="SAM" id="MobiDB-lite"/>
    </source>
</evidence>
<gene>
    <name evidence="8" type="ORF">B0F90DRAFT_1678085</name>
</gene>
<evidence type="ECO:0000256" key="2">
    <source>
        <dbReference type="ARBA" id="ARBA00007373"/>
    </source>
</evidence>
<dbReference type="PANTHER" id="PTHR10350">
    <property type="entry name" value="NUCLEAR PORE COMPLEX PROTEIN NUP155"/>
    <property type="match status" value="1"/>
</dbReference>
<evidence type="ECO:0000256" key="4">
    <source>
        <dbReference type="ARBA" id="ARBA00023242"/>
    </source>
</evidence>
<dbReference type="Gene3D" id="1.20.120.1880">
    <property type="entry name" value="Nucleoporin, helical C-terminal domain"/>
    <property type="match status" value="1"/>
</dbReference>
<feature type="domain" description="Nucleoporin Nup133/Nup155-like C-terminal" evidence="6">
    <location>
        <begin position="670"/>
        <end position="1320"/>
    </location>
</feature>
<feature type="compositionally biased region" description="Polar residues" evidence="5">
    <location>
        <begin position="480"/>
        <end position="493"/>
    </location>
</feature>
<dbReference type="Gene3D" id="1.25.40.450">
    <property type="entry name" value="Nucleoporin, helical domain, N-terminal subdomain"/>
    <property type="match status" value="1"/>
</dbReference>
<dbReference type="InterPro" id="IPR042533">
    <property type="entry name" value="Nucleoporin_Nup155_C_1"/>
</dbReference>
<comment type="caution">
    <text evidence="8">The sequence shown here is derived from an EMBL/GenBank/DDBJ whole genome shotgun (WGS) entry which is preliminary data.</text>
</comment>
<organism evidence="8 9">
    <name type="scientific">Multifurca ochricompacta</name>
    <dbReference type="NCBI Taxonomy" id="376703"/>
    <lineage>
        <taxon>Eukaryota</taxon>
        <taxon>Fungi</taxon>
        <taxon>Dikarya</taxon>
        <taxon>Basidiomycota</taxon>
        <taxon>Agaricomycotina</taxon>
        <taxon>Agaricomycetes</taxon>
        <taxon>Russulales</taxon>
        <taxon>Russulaceae</taxon>
        <taxon>Multifurca</taxon>
    </lineage>
</organism>
<evidence type="ECO:0000256" key="3">
    <source>
        <dbReference type="ARBA" id="ARBA00022448"/>
    </source>
</evidence>
<keyword evidence="3" id="KW-0813">Transport</keyword>
<dbReference type="Gene3D" id="1.20.58.1780">
    <property type="match status" value="1"/>
</dbReference>
<dbReference type="GO" id="GO:0006405">
    <property type="term" value="P:RNA export from nucleus"/>
    <property type="evidence" value="ECO:0007669"/>
    <property type="project" value="TreeGrafter"/>
</dbReference>
<dbReference type="InterPro" id="IPR007187">
    <property type="entry name" value="Nucleoporin_Nup133/Nup155_C"/>
</dbReference>
<dbReference type="InterPro" id="IPR004870">
    <property type="entry name" value="Nucleoporin_Nup155"/>
</dbReference>
<dbReference type="EMBL" id="WTXG01000001">
    <property type="protein sequence ID" value="KAI0307880.1"/>
    <property type="molecule type" value="Genomic_DNA"/>
</dbReference>
<dbReference type="SUPFAM" id="SSF50978">
    <property type="entry name" value="WD40 repeat-like"/>
    <property type="match status" value="1"/>
</dbReference>
<evidence type="ECO:0000313" key="9">
    <source>
        <dbReference type="Proteomes" id="UP001203297"/>
    </source>
</evidence>
<dbReference type="GO" id="GO:0006606">
    <property type="term" value="P:protein import into nucleus"/>
    <property type="evidence" value="ECO:0007669"/>
    <property type="project" value="TreeGrafter"/>
</dbReference>
<keyword evidence="4" id="KW-0539">Nucleus</keyword>
<evidence type="ECO:0000256" key="1">
    <source>
        <dbReference type="ARBA" id="ARBA00004123"/>
    </source>
</evidence>
<comment type="subcellular location">
    <subcellularLocation>
        <location evidence="1">Nucleus</location>
    </subcellularLocation>
</comment>
<evidence type="ECO:0000313" key="8">
    <source>
        <dbReference type="EMBL" id="KAI0307880.1"/>
    </source>
</evidence>
<dbReference type="PANTHER" id="PTHR10350:SF6">
    <property type="entry name" value="NUCLEAR PORE COMPLEX PROTEIN NUP155"/>
    <property type="match status" value="1"/>
</dbReference>
<comment type="similarity">
    <text evidence="2">Belongs to the non-repetitive/WGA-negative nucleoporin family.</text>
</comment>
<dbReference type="InterPro" id="IPR014908">
    <property type="entry name" value="Nucleoporin_Nup133/Nup155_N"/>
</dbReference>
<reference evidence="8" key="1">
    <citation type="journal article" date="2022" name="New Phytol.">
        <title>Evolutionary transition to the ectomycorrhizal habit in the genomes of a hyperdiverse lineage of mushroom-forming fungi.</title>
        <authorList>
            <person name="Looney B."/>
            <person name="Miyauchi S."/>
            <person name="Morin E."/>
            <person name="Drula E."/>
            <person name="Courty P.E."/>
            <person name="Kohler A."/>
            <person name="Kuo A."/>
            <person name="LaButti K."/>
            <person name="Pangilinan J."/>
            <person name="Lipzen A."/>
            <person name="Riley R."/>
            <person name="Andreopoulos W."/>
            <person name="He G."/>
            <person name="Johnson J."/>
            <person name="Nolan M."/>
            <person name="Tritt A."/>
            <person name="Barry K.W."/>
            <person name="Grigoriev I.V."/>
            <person name="Nagy L.G."/>
            <person name="Hibbett D."/>
            <person name="Henrissat B."/>
            <person name="Matheny P.B."/>
            <person name="Labbe J."/>
            <person name="Martin F.M."/>
        </authorList>
    </citation>
    <scope>NUCLEOTIDE SEQUENCE</scope>
    <source>
        <strain evidence="8">BPL690</strain>
    </source>
</reference>
<dbReference type="Pfam" id="PF08801">
    <property type="entry name" value="Nucleoporin_N"/>
    <property type="match status" value="1"/>
</dbReference>
<feature type="domain" description="Nucleoporin Nup133/Nup155-like N-terminal" evidence="7">
    <location>
        <begin position="95"/>
        <end position="566"/>
    </location>
</feature>
<dbReference type="Pfam" id="PF03177">
    <property type="entry name" value="Nucleoporin_C"/>
    <property type="match status" value="1"/>
</dbReference>
<keyword evidence="9" id="KW-1185">Reference proteome</keyword>
<evidence type="ECO:0000259" key="6">
    <source>
        <dbReference type="Pfam" id="PF03177"/>
    </source>
</evidence>
<feature type="region of interest" description="Disordered" evidence="5">
    <location>
        <begin position="477"/>
        <end position="497"/>
    </location>
</feature>
<dbReference type="GO" id="GO:0036228">
    <property type="term" value="P:protein localization to nuclear inner membrane"/>
    <property type="evidence" value="ECO:0007669"/>
    <property type="project" value="TreeGrafter"/>
</dbReference>
<proteinExistence type="inferred from homology"/>
<accession>A0AAD4MD26</accession>
<protein>
    <submittedName>
        <fullName evidence="8">Nup133 N terminal like-domain-containing protein</fullName>
    </submittedName>
</protein>
<dbReference type="GO" id="GO:0000972">
    <property type="term" value="P:transcription-dependent tethering of RNA polymerase II gene DNA at nuclear periphery"/>
    <property type="evidence" value="ECO:0007669"/>
    <property type="project" value="TreeGrafter"/>
</dbReference>
<dbReference type="Proteomes" id="UP001203297">
    <property type="component" value="Unassembled WGS sequence"/>
</dbReference>
<dbReference type="InterPro" id="IPR042537">
    <property type="entry name" value="Nucleoporin_Nup155_C_2"/>
</dbReference>
<name>A0AAD4MD26_9AGAM</name>
<dbReference type="GO" id="GO:0044611">
    <property type="term" value="C:nuclear pore inner ring"/>
    <property type="evidence" value="ECO:0007669"/>
    <property type="project" value="TreeGrafter"/>
</dbReference>
<sequence length="1377" mass="152750">MASNALALRQAIDSHLPSTSAGLPRSMQVHVTTPTLELPVLQGASQVLQDYFVKDSQVIPDIGELLVLPGAPSSASYSVFPDDYRVPFQKRRLIGIPEGLFQFYNTTDVVSHMGLLSEIERVWVAIDHKIFLWDYAEGQDLSSFVDQPDVITHVALVNPKPGVFVDEINYLLVLCTPLTLILLGVSATDVPVPGSNHRVRKEIKLFDLDMSVSCDVEMISVAGTADGRIFMAGSQDGHLYELHYQEKEGWFGRRVQLINHSVGSVQSFFPRFTTPRAEDRVVSVVSDSGRNLIYTLTANSIISIYYPTSSRSIQLSQTIQNLYKQAQDKAPGSPAITPKHFHIIALHVITQEETRSGLQLMAITMNGVRLYFSSSAGPYNYYPGNDGRVHRPLQLVHVRLPPTNLLHPDEQSNPYLSGAGYLPRHSQSSPTSRPYVLSELENSVHAAGLTIAAHPGDTDGTDFLLCLSLDLPRTGALGQTHPQTSQPAGTSFGTGVGPQRPLLTERAVLLAIPGRTWGMAVLPRPKNTVSFSSPDSRTSMPVVTNELAYQFLEPPPQFLILTNVGITVLAKRRALDWLRDAIEEVQAEGNVQAIIDFRDSFGRDQTCAMLLALASGNTFLEFGEQSITGSIINLAPELTNVAKQAFYDCGERPMWAERMTYGASEHLALREGFALYFARLVRPMWKSKLVKPSTSGPQSNLPEETLLIVQRNLFALHSFLEGNPHLFYSATGDYSGARAAPASDQEAWKVGTISGRTKVVAELQALLARTIEGFSFFLLLMDHRIGELIGQTDTATQKLISSLTFEEFITGQNGVAASRALVNVIIDQQIGQQIAAKESVRRAVESRNPQDRQGSLVESLRLFMKGARIMEFDKLREVIGDYQQLDFAKGAIELPLYCADALDSDGLGKEYWRTVPLTESLNTLKGQGNDTGSPNDHRRLAWELRSQCYDLVLDSLEAFENKATVGGDPVERVRAHAYEMAFASTDEIFHSRLYEWLISRGLADELLEMRPAYLQAYLQREPRTLAKYQLLWQFYVKDGQPLRAAEVLATLAESSEFPLSLSQRIEYLTLAVGNAKSHPVSAGGKHESAIAFLTDLEEKLEVSQVQLEIFNTLSPRLQSQPTDSDLREKVELLERGLFNITEVGDLITLASTRSLIAVTQLYQVYANPYDLLTIKLLVLHVSQHQDEALVKDIWSRVFHESTLIVDFMRSFYFTPNAWAAIQSVPPTEALDHIRAKIVPLGQRFHGSDSSFPFSSCSTPVELATSDNPPITEHIARLLVEFQLANTDIVPPGWVIRVLASCAIPYVEIWDVFHQMYESQVCHDLDCMESGSQIILLGSSIQLAISCSNAFSLNLRSFPGLARSGEAFSWRVFPSRSH</sequence>
<dbReference type="InterPro" id="IPR036322">
    <property type="entry name" value="WD40_repeat_dom_sf"/>
</dbReference>
<dbReference type="InterPro" id="IPR042538">
    <property type="entry name" value="Nucleoporin_Nup155_C_3"/>
</dbReference>
<dbReference type="GO" id="GO:0017056">
    <property type="term" value="F:structural constituent of nuclear pore"/>
    <property type="evidence" value="ECO:0007669"/>
    <property type="project" value="InterPro"/>
</dbReference>
<dbReference type="FunFam" id="1.25.40.440:FF:000001">
    <property type="entry name" value="Nuclear pore complex subunit"/>
    <property type="match status" value="1"/>
</dbReference>